<accession>A0A1N6MUA4</accession>
<evidence type="ECO:0000256" key="1">
    <source>
        <dbReference type="PROSITE-ProRule" id="PRU00182"/>
    </source>
</evidence>
<dbReference type="Gene3D" id="3.10.290.10">
    <property type="entry name" value="RNA-binding S4 domain"/>
    <property type="match status" value="1"/>
</dbReference>
<dbReference type="InterPro" id="IPR036986">
    <property type="entry name" value="S4_RNA-bd_sf"/>
</dbReference>
<dbReference type="SUPFAM" id="SSF55174">
    <property type="entry name" value="Alpha-L RNA-binding motif"/>
    <property type="match status" value="1"/>
</dbReference>
<sequence>MEIFNLDGHPYVELCDLLKLQGWSESGAAAKAVIAEGLVHVDDQVETRKRCKITAGKVVTFNDVSVRVEE</sequence>
<dbReference type="Proteomes" id="UP000224871">
    <property type="component" value="Unassembled WGS sequence"/>
</dbReference>
<reference evidence="3" key="2">
    <citation type="submission" date="2016-12" db="EMBL/GenBank/DDBJ databases">
        <authorList>
            <person name="Song W.-J."/>
            <person name="Kurnit D.M."/>
        </authorList>
    </citation>
    <scope>NUCLEOTIDE SEQUENCE [LARGE SCALE GENOMIC DNA]</scope>
    <source>
        <strain evidence="3">HGB1681</strain>
    </source>
</reference>
<evidence type="ECO:0000313" key="4">
    <source>
        <dbReference type="Proteomes" id="UP000196435"/>
    </source>
</evidence>
<keyword evidence="1" id="KW-0694">RNA-binding</keyword>
<reference evidence="2 5" key="3">
    <citation type="journal article" date="2017" name="Nat. Microbiol.">
        <title>Natural product diversity associated with the nematode symbionts Photorhabdus and Xenorhabdus.</title>
        <authorList>
            <person name="Tobias N.J."/>
            <person name="Wolff H."/>
            <person name="Djahanschiri B."/>
            <person name="Grundmann F."/>
            <person name="Kronenwerth M."/>
            <person name="Shi Y.M."/>
            <person name="Simonyi S."/>
            <person name="Grun P."/>
            <person name="Shapiro-Ilan D."/>
            <person name="Pidot S.J."/>
            <person name="Stinear T.P."/>
            <person name="Ebersberger I."/>
            <person name="Bode H.B."/>
        </authorList>
    </citation>
    <scope>NUCLEOTIDE SEQUENCE [LARGE SCALE GENOMIC DNA]</scope>
    <source>
        <strain evidence="2 5">DSM 16336</strain>
    </source>
</reference>
<name>A0A1N6MUA4_9GAMM</name>
<dbReference type="AlphaFoldDB" id="A0A1N6MUA4"/>
<proteinExistence type="predicted"/>
<dbReference type="PROSITE" id="PS50889">
    <property type="entry name" value="S4"/>
    <property type="match status" value="1"/>
</dbReference>
<gene>
    <name evidence="2" type="ORF">Xinn_02304</name>
    <name evidence="3" type="ORF">XIS1_1430042</name>
</gene>
<dbReference type="Pfam" id="PF13275">
    <property type="entry name" value="S4_2"/>
    <property type="match status" value="1"/>
</dbReference>
<dbReference type="RefSeq" id="WP_086955577.1">
    <property type="nucleotide sequence ID" value="NZ_CAWNQC010000168.1"/>
</dbReference>
<evidence type="ECO:0000313" key="5">
    <source>
        <dbReference type="Proteomes" id="UP000224871"/>
    </source>
</evidence>
<organism evidence="3 4">
    <name type="scientific">Xenorhabdus innexi</name>
    <dbReference type="NCBI Taxonomy" id="290109"/>
    <lineage>
        <taxon>Bacteria</taxon>
        <taxon>Pseudomonadati</taxon>
        <taxon>Pseudomonadota</taxon>
        <taxon>Gammaproteobacteria</taxon>
        <taxon>Enterobacterales</taxon>
        <taxon>Morganellaceae</taxon>
        <taxon>Xenorhabdus</taxon>
    </lineage>
</organism>
<dbReference type="GO" id="GO:0003723">
    <property type="term" value="F:RNA binding"/>
    <property type="evidence" value="ECO:0007669"/>
    <property type="project" value="UniProtKB-KW"/>
</dbReference>
<evidence type="ECO:0000313" key="3">
    <source>
        <dbReference type="EMBL" id="SIP72364.1"/>
    </source>
</evidence>
<reference evidence="4" key="1">
    <citation type="submission" date="2016-12" db="EMBL/GenBank/DDBJ databases">
        <authorList>
            <person name="Gaudriault S."/>
        </authorList>
    </citation>
    <scope>NUCLEOTIDE SEQUENCE [LARGE SCALE GENOMIC DNA]</scope>
    <source>
        <strain evidence="4">HGB1681 (deposited as PTA-6826 in the American Type Culture Collection)</strain>
    </source>
</reference>
<protein>
    <submittedName>
        <fullName evidence="3">Putative RNA-binding protein</fullName>
    </submittedName>
    <submittedName>
        <fullName evidence="2">Ribosome-associated protein</fullName>
    </submittedName>
</protein>
<dbReference type="EMBL" id="NIBU01000025">
    <property type="protein sequence ID" value="PHM33570.1"/>
    <property type="molecule type" value="Genomic_DNA"/>
</dbReference>
<evidence type="ECO:0000313" key="2">
    <source>
        <dbReference type="EMBL" id="PHM33570.1"/>
    </source>
</evidence>
<dbReference type="EMBL" id="FTLG01000050">
    <property type="protein sequence ID" value="SIP72364.1"/>
    <property type="molecule type" value="Genomic_DNA"/>
</dbReference>
<dbReference type="NCBIfam" id="NF008561">
    <property type="entry name" value="PRK11507.1"/>
    <property type="match status" value="1"/>
</dbReference>
<dbReference type="Proteomes" id="UP000196435">
    <property type="component" value="Unassembled WGS sequence"/>
</dbReference>
<dbReference type="OrthoDB" id="9802835at2"/>
<keyword evidence="5" id="KW-1185">Reference proteome</keyword>